<evidence type="ECO:0000313" key="3">
    <source>
        <dbReference type="Proteomes" id="UP001164929"/>
    </source>
</evidence>
<gene>
    <name evidence="2" type="ORF">NC653_032399</name>
</gene>
<keyword evidence="3" id="KW-1185">Reference proteome</keyword>
<name>A0AAD6LRA1_9ROSI</name>
<feature type="region of interest" description="Disordered" evidence="1">
    <location>
        <begin position="113"/>
        <end position="137"/>
    </location>
</feature>
<proteinExistence type="predicted"/>
<evidence type="ECO:0000313" key="2">
    <source>
        <dbReference type="EMBL" id="KAJ6971847.1"/>
    </source>
</evidence>
<organism evidence="2 3">
    <name type="scientific">Populus alba x Populus x berolinensis</name>
    <dbReference type="NCBI Taxonomy" id="444605"/>
    <lineage>
        <taxon>Eukaryota</taxon>
        <taxon>Viridiplantae</taxon>
        <taxon>Streptophyta</taxon>
        <taxon>Embryophyta</taxon>
        <taxon>Tracheophyta</taxon>
        <taxon>Spermatophyta</taxon>
        <taxon>Magnoliopsida</taxon>
        <taxon>eudicotyledons</taxon>
        <taxon>Gunneridae</taxon>
        <taxon>Pentapetalae</taxon>
        <taxon>rosids</taxon>
        <taxon>fabids</taxon>
        <taxon>Malpighiales</taxon>
        <taxon>Salicaceae</taxon>
        <taxon>Saliceae</taxon>
        <taxon>Populus</taxon>
    </lineage>
</organism>
<dbReference type="AlphaFoldDB" id="A0AAD6LRA1"/>
<accession>A0AAD6LRA1</accession>
<feature type="compositionally biased region" description="Polar residues" evidence="1">
    <location>
        <begin position="128"/>
        <end position="137"/>
    </location>
</feature>
<sequence length="137" mass="15838">MQRTEPTYTKCFSPEIPSIKGFFRRFLHRRAMDEISEFLSIRVGEKLREKLKDISPFGIYVENAKNILSLLCRFHLRVCARDSLQPSEKSTCTFFPRAWTMVDVGHHQILNSTGQQTGDTGRHHYHNFPNQGVSGLP</sequence>
<comment type="caution">
    <text evidence="2">The sequence shown here is derived from an EMBL/GenBank/DDBJ whole genome shotgun (WGS) entry which is preliminary data.</text>
</comment>
<dbReference type="EMBL" id="JAQIZT010000014">
    <property type="protein sequence ID" value="KAJ6971847.1"/>
    <property type="molecule type" value="Genomic_DNA"/>
</dbReference>
<reference evidence="2" key="1">
    <citation type="journal article" date="2023" name="Mol. Ecol. Resour.">
        <title>Chromosome-level genome assembly of a triploid poplar Populus alba 'Berolinensis'.</title>
        <authorList>
            <person name="Chen S."/>
            <person name="Yu Y."/>
            <person name="Wang X."/>
            <person name="Wang S."/>
            <person name="Zhang T."/>
            <person name="Zhou Y."/>
            <person name="He R."/>
            <person name="Meng N."/>
            <person name="Wang Y."/>
            <person name="Liu W."/>
            <person name="Liu Z."/>
            <person name="Liu J."/>
            <person name="Guo Q."/>
            <person name="Huang H."/>
            <person name="Sederoff R.R."/>
            <person name="Wang G."/>
            <person name="Qu G."/>
            <person name="Chen S."/>
        </authorList>
    </citation>
    <scope>NUCLEOTIDE SEQUENCE</scope>
    <source>
        <strain evidence="2">SC-2020</strain>
    </source>
</reference>
<protein>
    <submittedName>
        <fullName evidence="2">Uncharacterized protein</fullName>
    </submittedName>
</protein>
<dbReference type="Proteomes" id="UP001164929">
    <property type="component" value="Chromosome 14"/>
</dbReference>
<evidence type="ECO:0000256" key="1">
    <source>
        <dbReference type="SAM" id="MobiDB-lite"/>
    </source>
</evidence>